<keyword evidence="8" id="KW-1185">Reference proteome</keyword>
<reference evidence="8" key="1">
    <citation type="journal article" date="2019" name="Int. J. Syst. Evol. Microbiol.">
        <title>The Global Catalogue of Microorganisms (GCM) 10K type strain sequencing project: providing services to taxonomists for standard genome sequencing and annotation.</title>
        <authorList>
            <consortium name="The Broad Institute Genomics Platform"/>
            <consortium name="The Broad Institute Genome Sequencing Center for Infectious Disease"/>
            <person name="Wu L."/>
            <person name="Ma J."/>
        </authorList>
    </citation>
    <scope>NUCLEOTIDE SEQUENCE [LARGE SCALE GENOMIC DNA]</scope>
    <source>
        <strain evidence="8">CGMCC 1.12482</strain>
    </source>
</reference>
<gene>
    <name evidence="7" type="ORF">GCM10007418_26320</name>
</gene>
<dbReference type="RefSeq" id="WP_150278026.1">
    <property type="nucleotide sequence ID" value="NZ_BMFF01000005.1"/>
</dbReference>
<dbReference type="InterPro" id="IPR002942">
    <property type="entry name" value="S4_RNA-bd"/>
</dbReference>
<comment type="caution">
    <text evidence="7">The sequence shown here is derived from an EMBL/GenBank/DDBJ whole genome shotgun (WGS) entry which is preliminary data.</text>
</comment>
<evidence type="ECO:0000256" key="3">
    <source>
        <dbReference type="ARBA" id="ARBA00023125"/>
    </source>
</evidence>
<proteinExistence type="inferred from homology"/>
<feature type="region of interest" description="Disordered" evidence="5">
    <location>
        <begin position="93"/>
        <end position="135"/>
    </location>
</feature>
<dbReference type="InterPro" id="IPR025708">
    <property type="entry name" value="HSP15"/>
</dbReference>
<evidence type="ECO:0000256" key="5">
    <source>
        <dbReference type="SAM" id="MobiDB-lite"/>
    </source>
</evidence>
<feature type="compositionally biased region" description="Basic residues" evidence="5">
    <location>
        <begin position="114"/>
        <end position="123"/>
    </location>
</feature>
<dbReference type="SMART" id="SM00363">
    <property type="entry name" value="S4"/>
    <property type="match status" value="1"/>
</dbReference>
<dbReference type="Proteomes" id="UP000638188">
    <property type="component" value="Unassembled WGS sequence"/>
</dbReference>
<dbReference type="Pfam" id="PF01479">
    <property type="entry name" value="S4"/>
    <property type="match status" value="1"/>
</dbReference>
<keyword evidence="7" id="KW-0346">Stress response</keyword>
<dbReference type="SUPFAM" id="SSF55174">
    <property type="entry name" value="Alpha-L RNA-binding motif"/>
    <property type="match status" value="1"/>
</dbReference>
<dbReference type="PROSITE" id="PS50889">
    <property type="entry name" value="S4"/>
    <property type="match status" value="1"/>
</dbReference>
<feature type="domain" description="RNA-binding S4" evidence="6">
    <location>
        <begin position="7"/>
        <end position="70"/>
    </location>
</feature>
<organism evidence="7 8">
    <name type="scientific">Halopseudomonas salina</name>
    <dbReference type="NCBI Taxonomy" id="1323744"/>
    <lineage>
        <taxon>Bacteria</taxon>
        <taxon>Pseudomonadati</taxon>
        <taxon>Pseudomonadota</taxon>
        <taxon>Gammaproteobacteria</taxon>
        <taxon>Pseudomonadales</taxon>
        <taxon>Pseudomonadaceae</taxon>
        <taxon>Halopseudomonas</taxon>
    </lineage>
</organism>
<evidence type="ECO:0000256" key="4">
    <source>
        <dbReference type="PIRNR" id="PIRNR016821"/>
    </source>
</evidence>
<comment type="similarity">
    <text evidence="1 4">Belongs to the HSP15 family.</text>
</comment>
<keyword evidence="2 4" id="KW-0694">RNA-binding</keyword>
<sequence length="135" mass="15412">MGDDSKVRLDKWLWAARFFKTRGLAKAAIEGGKVQCRGERCKPSREPKVGEQLQIRQGFEQRTVTILELSGQRRGAAEAQLLYEETADSLRQREEAAAKRKAMGPGLLISEHRPNKKQRRQIHQFRNARNSPEDG</sequence>
<evidence type="ECO:0000256" key="1">
    <source>
        <dbReference type="ARBA" id="ARBA00008396"/>
    </source>
</evidence>
<accession>A0ABQ1PWT4</accession>
<keyword evidence="3 4" id="KW-0238">DNA-binding</keyword>
<evidence type="ECO:0000313" key="7">
    <source>
        <dbReference type="EMBL" id="GGD06034.1"/>
    </source>
</evidence>
<evidence type="ECO:0000313" key="8">
    <source>
        <dbReference type="Proteomes" id="UP000638188"/>
    </source>
</evidence>
<dbReference type="CDD" id="cd00165">
    <property type="entry name" value="S4"/>
    <property type="match status" value="1"/>
</dbReference>
<dbReference type="InterPro" id="IPR036986">
    <property type="entry name" value="S4_RNA-bd_sf"/>
</dbReference>
<name>A0ABQ1PWT4_9GAMM</name>
<dbReference type="EMBL" id="BMFF01000005">
    <property type="protein sequence ID" value="GGD06034.1"/>
    <property type="molecule type" value="Genomic_DNA"/>
</dbReference>
<dbReference type="Gene3D" id="3.10.290.10">
    <property type="entry name" value="RNA-binding S4 domain"/>
    <property type="match status" value="1"/>
</dbReference>
<dbReference type="PIRSF" id="PIRSF016821">
    <property type="entry name" value="HSP15"/>
    <property type="match status" value="1"/>
</dbReference>
<evidence type="ECO:0000259" key="6">
    <source>
        <dbReference type="SMART" id="SM00363"/>
    </source>
</evidence>
<evidence type="ECO:0000256" key="2">
    <source>
        <dbReference type="ARBA" id="ARBA00022884"/>
    </source>
</evidence>
<protein>
    <recommendedName>
        <fullName evidence="4">Heat shock protein 15</fullName>
    </recommendedName>
</protein>